<keyword evidence="3" id="KW-1185">Reference proteome</keyword>
<dbReference type="InterPro" id="IPR011989">
    <property type="entry name" value="ARM-like"/>
</dbReference>
<accession>A0AAE1SZE5</accession>
<dbReference type="GO" id="GO:0019888">
    <property type="term" value="F:protein phosphatase regulator activity"/>
    <property type="evidence" value="ECO:0007669"/>
    <property type="project" value="TreeGrafter"/>
</dbReference>
<evidence type="ECO:0000256" key="1">
    <source>
        <dbReference type="ARBA" id="ARBA00022737"/>
    </source>
</evidence>
<name>A0AAE1SZE5_9SOLA</name>
<dbReference type="AlphaFoldDB" id="A0AAE1SZE5"/>
<dbReference type="Gene3D" id="1.25.10.10">
    <property type="entry name" value="Leucine-rich Repeat Variant"/>
    <property type="match status" value="2"/>
</dbReference>
<dbReference type="GO" id="GO:0000159">
    <property type="term" value="C:protein phosphatase type 2A complex"/>
    <property type="evidence" value="ECO:0007669"/>
    <property type="project" value="TreeGrafter"/>
</dbReference>
<sequence length="437" mass="49767">MIESSQVRLTTISKLEHVNQVIRIDRLPQSLLLVIVEITDDRHWMVQLAIIEFIPLLVSQLGVAFCNDLLGALLYTIPVQYLVRLTHFTPKDYILMFWLFAHYPSLFKYPFAYFFINESGGEKGQRWCTQKLDVRLWKATAQQWLLVLGGIDRSSNNLLPPDMLLLLDLVFLGKSKVPLDIMFDSLIVHLDDIAHAIFYLTDDTMLLNEVVVLLGLLNETWSISAMFSQIAHDATNVNKGPLRILKTVLKSLRHWIDKMNLEKTMVPIAGQVFDTISQPCVNILTPVVKSFQRVDIRSPWGGVEKCETILVAETESTVEDERTPHWWTRCLTLVLGKLLEPQVCVVELPLVIVKFARDKSWRVHYGVAGPLCELCALVGPDITEMAMVRTFVLLLRVYEAEVRTTAADEITVFSRILSAPCVNELSSDSFQHVLYNC</sequence>
<dbReference type="InterPro" id="IPR016024">
    <property type="entry name" value="ARM-type_fold"/>
</dbReference>
<dbReference type="Proteomes" id="UP001291623">
    <property type="component" value="Unassembled WGS sequence"/>
</dbReference>
<proteinExistence type="predicted"/>
<gene>
    <name evidence="2" type="ORF">RND71_000729</name>
</gene>
<dbReference type="PANTHER" id="PTHR10648">
    <property type="entry name" value="SERINE/THREONINE-PROTEIN PHOSPHATASE PP2A 65 KDA REGULATORY SUBUNIT"/>
    <property type="match status" value="1"/>
</dbReference>
<evidence type="ECO:0000313" key="3">
    <source>
        <dbReference type="Proteomes" id="UP001291623"/>
    </source>
</evidence>
<dbReference type="InterPro" id="IPR051023">
    <property type="entry name" value="PP2A_Regulatory_Subunit_A"/>
</dbReference>
<dbReference type="EMBL" id="JAVYJV010000001">
    <property type="protein sequence ID" value="KAK4378867.1"/>
    <property type="molecule type" value="Genomic_DNA"/>
</dbReference>
<reference evidence="2" key="1">
    <citation type="submission" date="2023-12" db="EMBL/GenBank/DDBJ databases">
        <title>Genome assembly of Anisodus tanguticus.</title>
        <authorList>
            <person name="Wang Y.-J."/>
        </authorList>
    </citation>
    <scope>NUCLEOTIDE SEQUENCE</scope>
    <source>
        <strain evidence="2">KB-2021</strain>
        <tissue evidence="2">Leaf</tissue>
    </source>
</reference>
<keyword evidence="1" id="KW-0677">Repeat</keyword>
<comment type="caution">
    <text evidence="2">The sequence shown here is derived from an EMBL/GenBank/DDBJ whole genome shotgun (WGS) entry which is preliminary data.</text>
</comment>
<dbReference type="GO" id="GO:0005829">
    <property type="term" value="C:cytosol"/>
    <property type="evidence" value="ECO:0007669"/>
    <property type="project" value="TreeGrafter"/>
</dbReference>
<organism evidence="2 3">
    <name type="scientific">Anisodus tanguticus</name>
    <dbReference type="NCBI Taxonomy" id="243964"/>
    <lineage>
        <taxon>Eukaryota</taxon>
        <taxon>Viridiplantae</taxon>
        <taxon>Streptophyta</taxon>
        <taxon>Embryophyta</taxon>
        <taxon>Tracheophyta</taxon>
        <taxon>Spermatophyta</taxon>
        <taxon>Magnoliopsida</taxon>
        <taxon>eudicotyledons</taxon>
        <taxon>Gunneridae</taxon>
        <taxon>Pentapetalae</taxon>
        <taxon>asterids</taxon>
        <taxon>lamiids</taxon>
        <taxon>Solanales</taxon>
        <taxon>Solanaceae</taxon>
        <taxon>Solanoideae</taxon>
        <taxon>Hyoscyameae</taxon>
        <taxon>Anisodus</taxon>
    </lineage>
</organism>
<dbReference type="PANTHER" id="PTHR10648:SF4">
    <property type="entry name" value="PROTEIN PHOSPHATASE 2 (FORMERLY 2A), REGULATORY SUBUNIT A, BETA ISOFORM-RELATED"/>
    <property type="match status" value="1"/>
</dbReference>
<dbReference type="SUPFAM" id="SSF48371">
    <property type="entry name" value="ARM repeat"/>
    <property type="match status" value="1"/>
</dbReference>
<protein>
    <submittedName>
        <fullName evidence="2">Uncharacterized protein</fullName>
    </submittedName>
</protein>
<evidence type="ECO:0000313" key="2">
    <source>
        <dbReference type="EMBL" id="KAK4378867.1"/>
    </source>
</evidence>
<dbReference type="GO" id="GO:0005634">
    <property type="term" value="C:nucleus"/>
    <property type="evidence" value="ECO:0007669"/>
    <property type="project" value="TreeGrafter"/>
</dbReference>